<keyword evidence="3" id="KW-0732">Signal</keyword>
<dbReference type="InterPro" id="IPR013766">
    <property type="entry name" value="Thioredoxin_domain"/>
</dbReference>
<dbReference type="PANTHER" id="PTHR35891">
    <property type="entry name" value="THIOL:DISULFIDE INTERCHANGE PROTEIN DSBA"/>
    <property type="match status" value="1"/>
</dbReference>
<dbReference type="Proteomes" id="UP000198814">
    <property type="component" value="Unassembled WGS sequence"/>
</dbReference>
<dbReference type="PROSITE" id="PS00194">
    <property type="entry name" value="THIOREDOXIN_1"/>
    <property type="match status" value="1"/>
</dbReference>
<evidence type="ECO:0000256" key="4">
    <source>
        <dbReference type="ARBA" id="ARBA00022764"/>
    </source>
</evidence>
<keyword evidence="4 7" id="KW-0574">Periplasm</keyword>
<evidence type="ECO:0000256" key="8">
    <source>
        <dbReference type="PIRSR" id="PIRSR001488-1"/>
    </source>
</evidence>
<dbReference type="RefSeq" id="WP_090320916.1">
    <property type="nucleotide sequence ID" value="NZ_FNOE01000022.1"/>
</dbReference>
<dbReference type="EMBL" id="FODO01000021">
    <property type="protein sequence ID" value="SEO84573.1"/>
    <property type="molecule type" value="Genomic_DNA"/>
</dbReference>
<gene>
    <name evidence="10" type="ORF">SAMN05216333_12136</name>
</gene>
<evidence type="ECO:0000256" key="5">
    <source>
        <dbReference type="ARBA" id="ARBA00023157"/>
    </source>
</evidence>
<keyword evidence="11" id="KW-1185">Reference proteome</keyword>
<accession>A0A1H8T225</accession>
<dbReference type="OrthoDB" id="9784896at2"/>
<evidence type="ECO:0000313" key="11">
    <source>
        <dbReference type="Proteomes" id="UP000198814"/>
    </source>
</evidence>
<evidence type="ECO:0000256" key="7">
    <source>
        <dbReference type="PIRNR" id="PIRNR001488"/>
    </source>
</evidence>
<keyword evidence="5 7" id="KW-1015">Disulfide bond</keyword>
<dbReference type="CDD" id="cd03019">
    <property type="entry name" value="DsbA_DsbA"/>
    <property type="match status" value="1"/>
</dbReference>
<name>A0A1H8T225_9PROT</name>
<comment type="subcellular location">
    <subcellularLocation>
        <location evidence="1 7">Periplasm</location>
    </subcellularLocation>
</comment>
<dbReference type="PIRSF" id="PIRSF001488">
    <property type="entry name" value="Tdi_protein"/>
    <property type="match status" value="1"/>
</dbReference>
<evidence type="ECO:0000256" key="6">
    <source>
        <dbReference type="ARBA" id="ARBA00023284"/>
    </source>
</evidence>
<dbReference type="InterPro" id="IPR001853">
    <property type="entry name" value="DSBA-like_thioredoxin_dom"/>
</dbReference>
<dbReference type="InterPro" id="IPR050824">
    <property type="entry name" value="Thiol_disulfide_DsbA"/>
</dbReference>
<feature type="domain" description="Thioredoxin" evidence="9">
    <location>
        <begin position="15"/>
        <end position="206"/>
    </location>
</feature>
<evidence type="ECO:0000313" key="10">
    <source>
        <dbReference type="EMBL" id="SEO84573.1"/>
    </source>
</evidence>
<dbReference type="SUPFAM" id="SSF52833">
    <property type="entry name" value="Thioredoxin-like"/>
    <property type="match status" value="1"/>
</dbReference>
<reference evidence="11" key="1">
    <citation type="submission" date="2016-10" db="EMBL/GenBank/DDBJ databases">
        <authorList>
            <person name="Varghese N."/>
            <person name="Submissions S."/>
        </authorList>
    </citation>
    <scope>NUCLEOTIDE SEQUENCE [LARGE SCALE GENOMIC DNA]</scope>
    <source>
        <strain evidence="11">Nm76</strain>
    </source>
</reference>
<dbReference type="AlphaFoldDB" id="A0A1H8T225"/>
<organism evidence="10 11">
    <name type="scientific">Nitrosomonas oligotropha</name>
    <dbReference type="NCBI Taxonomy" id="42354"/>
    <lineage>
        <taxon>Bacteria</taxon>
        <taxon>Pseudomonadati</taxon>
        <taxon>Pseudomonadota</taxon>
        <taxon>Betaproteobacteria</taxon>
        <taxon>Nitrosomonadales</taxon>
        <taxon>Nitrosomonadaceae</taxon>
        <taxon>Nitrosomonas</taxon>
    </lineage>
</organism>
<dbReference type="Gene3D" id="3.40.30.10">
    <property type="entry name" value="Glutaredoxin"/>
    <property type="match status" value="1"/>
</dbReference>
<evidence type="ECO:0000256" key="2">
    <source>
        <dbReference type="ARBA" id="ARBA00005791"/>
    </source>
</evidence>
<dbReference type="GO" id="GO:0015036">
    <property type="term" value="F:disulfide oxidoreductase activity"/>
    <property type="evidence" value="ECO:0007669"/>
    <property type="project" value="UniProtKB-ARBA"/>
</dbReference>
<evidence type="ECO:0000259" key="9">
    <source>
        <dbReference type="PROSITE" id="PS51352"/>
    </source>
</evidence>
<dbReference type="InterPro" id="IPR036249">
    <property type="entry name" value="Thioredoxin-like_sf"/>
</dbReference>
<evidence type="ECO:0000256" key="1">
    <source>
        <dbReference type="ARBA" id="ARBA00004418"/>
    </source>
</evidence>
<dbReference type="InterPro" id="IPR023205">
    <property type="entry name" value="DsbA/DsbL"/>
</dbReference>
<sequence length="212" mass="24123">MNRYQAVAVFFLVLSFGLINLPAAYADIVEGKDYTVLAKPQPTEDSSKIEVLEFFWYGCPHCYSLHPHLKTWLANIPGDVSFQYVPAILRPTWVPAAKIFYAIEAMGIAGTLHDKVYDAIHRDKIDLNNESVLFDWIEKQGIDRKKFENTYQSFAVQNQVSRSTQMSRQYQLNGVPTLIINGKYLTSGRMGGSPQDTIKTLEALLEKVRKEK</sequence>
<dbReference type="GO" id="GO:0042597">
    <property type="term" value="C:periplasmic space"/>
    <property type="evidence" value="ECO:0007669"/>
    <property type="project" value="UniProtKB-SubCell"/>
</dbReference>
<dbReference type="InterPro" id="IPR017937">
    <property type="entry name" value="Thioredoxin_CS"/>
</dbReference>
<dbReference type="STRING" id="42354.SAMN05216333_12136"/>
<dbReference type="PROSITE" id="PS51352">
    <property type="entry name" value="THIOREDOXIN_2"/>
    <property type="match status" value="1"/>
</dbReference>
<dbReference type="Pfam" id="PF01323">
    <property type="entry name" value="DSBA"/>
    <property type="match status" value="1"/>
</dbReference>
<proteinExistence type="inferred from homology"/>
<keyword evidence="6" id="KW-0676">Redox-active center</keyword>
<protein>
    <recommendedName>
        <fullName evidence="7">Thiol:disulfide interchange protein</fullName>
    </recommendedName>
</protein>
<comment type="similarity">
    <text evidence="2">Belongs to the thioredoxin family. DsbA subfamily.</text>
</comment>
<feature type="disulfide bond" description="Redox-active" evidence="8">
    <location>
        <begin position="59"/>
        <end position="62"/>
    </location>
</feature>
<dbReference type="PANTHER" id="PTHR35891:SF3">
    <property type="entry name" value="THIOL:DISULFIDE INTERCHANGE PROTEIN DSBL"/>
    <property type="match status" value="1"/>
</dbReference>
<evidence type="ECO:0000256" key="3">
    <source>
        <dbReference type="ARBA" id="ARBA00022729"/>
    </source>
</evidence>